<gene>
    <name evidence="2" type="ORF">RBEMOGI_0308</name>
</gene>
<dbReference type="AlphaFoldDB" id="A0A0F3QGJ8"/>
<evidence type="ECO:0000313" key="2">
    <source>
        <dbReference type="EMBL" id="KJV91700.1"/>
    </source>
</evidence>
<proteinExistence type="predicted"/>
<accession>A0A0F3QGJ8</accession>
<comment type="caution">
    <text evidence="2">The sequence shown here is derived from an EMBL/GenBank/DDBJ whole genome shotgun (WGS) entry which is preliminary data.</text>
</comment>
<organism evidence="2 3">
    <name type="scientific">Rickettsia bellii str. RML Mogi</name>
    <dbReference type="NCBI Taxonomy" id="1359194"/>
    <lineage>
        <taxon>Bacteria</taxon>
        <taxon>Pseudomonadati</taxon>
        <taxon>Pseudomonadota</taxon>
        <taxon>Alphaproteobacteria</taxon>
        <taxon>Rickettsiales</taxon>
        <taxon>Rickettsiaceae</taxon>
        <taxon>Rickettsieae</taxon>
        <taxon>Rickettsia</taxon>
        <taxon>belli group</taxon>
    </lineage>
</organism>
<evidence type="ECO:0000313" key="3">
    <source>
        <dbReference type="Proteomes" id="UP000033689"/>
    </source>
</evidence>
<sequence length="415" mass="46020">MFYGFFLTYVNKLKYCTFTKINKTIFYGFVTKFNYKHKEYLNMQQYSIHDLEKNLDKIVRDDKEWSLNDFGGFEALQKLPEIVKNSPLFAKAVKNFNPTVEGTGFSIFNSVNSTIPYTLPIKFAEAGLELEAVGKNANHVWETLSIILEKAQGKGVTYLSLGRGWDGKQDILGGKKILDLMSQNLQATQNDPLKSKIFNMLLEEADKKEEGLFAIPDSHKKYPTVMKAYEEYEALVEDSEFVVLGVQFNTLEVQEQENPPELSSDDEEVESINGDEEAGATSMESDILGMPIDQLATLINWGVQISGGNADHQGRTAMDFLTQAMNLVDASGGNLEGLANIAPDVIGDPRNTNSQPNVQSEANTDLPTRAQNLAATVDYNIETLFDIAPHITGDLSDADANELIGLACDIISNHS</sequence>
<dbReference type="Proteomes" id="UP000033689">
    <property type="component" value="Unassembled WGS sequence"/>
</dbReference>
<feature type="region of interest" description="Disordered" evidence="1">
    <location>
        <begin position="253"/>
        <end position="282"/>
    </location>
</feature>
<dbReference type="RefSeq" id="WP_231569862.1">
    <property type="nucleotide sequence ID" value="NZ_LAOJ01000001.1"/>
</dbReference>
<dbReference type="PATRIC" id="fig|1359194.3.peg.313"/>
<feature type="compositionally biased region" description="Acidic residues" evidence="1">
    <location>
        <begin position="263"/>
        <end position="278"/>
    </location>
</feature>
<protein>
    <submittedName>
        <fullName evidence="2">Uncharacterized protein</fullName>
    </submittedName>
</protein>
<dbReference type="EMBL" id="LAOJ01000001">
    <property type="protein sequence ID" value="KJV91700.1"/>
    <property type="molecule type" value="Genomic_DNA"/>
</dbReference>
<reference evidence="2 3" key="1">
    <citation type="submission" date="2015-02" db="EMBL/GenBank/DDBJ databases">
        <title>Genome Sequencing of Rickettsiales.</title>
        <authorList>
            <person name="Daugherty S.C."/>
            <person name="Su Q."/>
            <person name="Abolude K."/>
            <person name="Beier-Sexton M."/>
            <person name="Carlyon J.A."/>
            <person name="Carter R."/>
            <person name="Day N.P."/>
            <person name="Dumler S.J."/>
            <person name="Dyachenko V."/>
            <person name="Godinez A."/>
            <person name="Kurtti T.J."/>
            <person name="Lichay M."/>
            <person name="Mullins K.E."/>
            <person name="Ott S."/>
            <person name="Pappas-Brown V."/>
            <person name="Paris D.H."/>
            <person name="Patel P."/>
            <person name="Richards A.L."/>
            <person name="Sadzewicz L."/>
            <person name="Sears K."/>
            <person name="Seidman D."/>
            <person name="Sengamalay N."/>
            <person name="Stenos J."/>
            <person name="Tallon L.J."/>
            <person name="Vincent G."/>
            <person name="Fraser C.M."/>
            <person name="Munderloh U."/>
            <person name="Dunning-Hotopp J.C."/>
        </authorList>
    </citation>
    <scope>NUCLEOTIDE SEQUENCE [LARGE SCALE GENOMIC DNA]</scope>
    <source>
        <strain evidence="2 3">RML Mogi</strain>
    </source>
</reference>
<evidence type="ECO:0000256" key="1">
    <source>
        <dbReference type="SAM" id="MobiDB-lite"/>
    </source>
</evidence>
<name>A0A0F3QGJ8_RICBE</name>